<feature type="domain" description="Porin" evidence="12">
    <location>
        <begin position="47"/>
        <end position="345"/>
    </location>
</feature>
<dbReference type="InterPro" id="IPR050298">
    <property type="entry name" value="Gram-neg_bact_OMP"/>
</dbReference>
<dbReference type="PANTHER" id="PTHR34501">
    <property type="entry name" value="PROTEIN YDDL-RELATED"/>
    <property type="match status" value="1"/>
</dbReference>
<keyword evidence="6 11" id="KW-0732">Signal</keyword>
<comment type="subcellular location">
    <subcellularLocation>
        <location evidence="1">Cell outer membrane</location>
        <topology evidence="1">Multi-pass membrane protein</topology>
    </subcellularLocation>
</comment>
<evidence type="ECO:0000256" key="3">
    <source>
        <dbReference type="ARBA" id="ARBA00022448"/>
    </source>
</evidence>
<evidence type="ECO:0000256" key="11">
    <source>
        <dbReference type="SAM" id="SignalP"/>
    </source>
</evidence>
<dbReference type="Gene3D" id="2.40.160.10">
    <property type="entry name" value="Porin"/>
    <property type="match status" value="1"/>
</dbReference>
<keyword evidence="8" id="KW-0626">Porin</keyword>
<comment type="caution">
    <text evidence="13">The sequence shown here is derived from an EMBL/GenBank/DDBJ whole genome shotgun (WGS) entry which is preliminary data.</text>
</comment>
<feature type="chain" id="PRO_5046386109" evidence="11">
    <location>
        <begin position="22"/>
        <end position="369"/>
    </location>
</feature>
<evidence type="ECO:0000256" key="9">
    <source>
        <dbReference type="ARBA" id="ARBA00023136"/>
    </source>
</evidence>
<dbReference type="SUPFAM" id="SSF56935">
    <property type="entry name" value="Porins"/>
    <property type="match status" value="1"/>
</dbReference>
<evidence type="ECO:0000313" key="13">
    <source>
        <dbReference type="EMBL" id="MBR9728158.1"/>
    </source>
</evidence>
<keyword evidence="9" id="KW-0472">Membrane</keyword>
<sequence>MKTIQTLVAVAVSAVCFNASAAEQSLEQQVATLNARVQQLESVNAPAATTTSSFKNSSVSLYGSLRPTLTHNTANESNWDVGDALSRIGIKASTQISDGLSVFADGEWSVDMSHNGDFGKARLAYVGLATDYGSVSIGRQRPAQYTVVGSYVDIFNNSNSPFGYNEAAPFFMSNSVNYQVSASGVTFIAGAMFDGEYGGATGGNNGQTVDMYNVAVGYDLDKLHLGLGYVSTENTVGQNKDLLGGVAAYSFDNGIYVAGSYQVTDHNVDQSWKTADAQDNNGHTADLVATFPLAAHYDVKAGVSLFDDGIDNLSSRKFKSYNTTFEWLPASNVCVHLEYLRTDFDSSAKDTDNAVTVGLRYNFDMTWKS</sequence>
<comment type="subunit">
    <text evidence="2">Homotrimer.</text>
</comment>
<dbReference type="Proteomes" id="UP000811844">
    <property type="component" value="Unassembled WGS sequence"/>
</dbReference>
<keyword evidence="3" id="KW-0813">Transport</keyword>
<feature type="signal peptide" evidence="11">
    <location>
        <begin position="1"/>
        <end position="21"/>
    </location>
</feature>
<protein>
    <submittedName>
        <fullName evidence="13">Porin</fullName>
    </submittedName>
</protein>
<proteinExistence type="predicted"/>
<evidence type="ECO:0000256" key="7">
    <source>
        <dbReference type="ARBA" id="ARBA00023065"/>
    </source>
</evidence>
<dbReference type="InterPro" id="IPR033900">
    <property type="entry name" value="Gram_neg_porin_domain"/>
</dbReference>
<dbReference type="Pfam" id="PF13609">
    <property type="entry name" value="Porin_4"/>
    <property type="match status" value="1"/>
</dbReference>
<dbReference type="PANTHER" id="PTHR34501:SF9">
    <property type="entry name" value="MAJOR OUTER MEMBRANE PROTEIN P.IA"/>
    <property type="match status" value="1"/>
</dbReference>
<keyword evidence="4" id="KW-1134">Transmembrane beta strand</keyword>
<evidence type="ECO:0000259" key="12">
    <source>
        <dbReference type="Pfam" id="PF13609"/>
    </source>
</evidence>
<keyword evidence="10" id="KW-0998">Cell outer membrane</keyword>
<keyword evidence="14" id="KW-1185">Reference proteome</keyword>
<dbReference type="CDD" id="cd00342">
    <property type="entry name" value="gram_neg_porins"/>
    <property type="match status" value="1"/>
</dbReference>
<dbReference type="EMBL" id="JAAIKR010000007">
    <property type="protein sequence ID" value="MBR9728158.1"/>
    <property type="molecule type" value="Genomic_DNA"/>
</dbReference>
<gene>
    <name evidence="13" type="ORF">G3R48_09205</name>
</gene>
<evidence type="ECO:0000256" key="1">
    <source>
        <dbReference type="ARBA" id="ARBA00004571"/>
    </source>
</evidence>
<evidence type="ECO:0000313" key="14">
    <source>
        <dbReference type="Proteomes" id="UP000811844"/>
    </source>
</evidence>
<evidence type="ECO:0000256" key="10">
    <source>
        <dbReference type="ARBA" id="ARBA00023237"/>
    </source>
</evidence>
<keyword evidence="5" id="KW-0812">Transmembrane</keyword>
<evidence type="ECO:0000256" key="4">
    <source>
        <dbReference type="ARBA" id="ARBA00022452"/>
    </source>
</evidence>
<keyword evidence="7" id="KW-0406">Ion transport</keyword>
<accession>A0ABS5I293</accession>
<evidence type="ECO:0000256" key="5">
    <source>
        <dbReference type="ARBA" id="ARBA00022692"/>
    </source>
</evidence>
<reference evidence="13 14" key="1">
    <citation type="submission" date="2020-02" db="EMBL/GenBank/DDBJ databases">
        <title>Shewanella WXL01 sp. nov., a marine bacterium isolated from green algae in Luhuitou Fringing Reef (Northern South China Sea).</title>
        <authorList>
            <person name="Wang X."/>
        </authorList>
    </citation>
    <scope>NUCLEOTIDE SEQUENCE [LARGE SCALE GENOMIC DNA]</scope>
    <source>
        <strain evidence="13 14">MCCC 1A01895</strain>
    </source>
</reference>
<evidence type="ECO:0000256" key="6">
    <source>
        <dbReference type="ARBA" id="ARBA00022729"/>
    </source>
</evidence>
<name>A0ABS5I293_9GAMM</name>
<organism evidence="13 14">
    <name type="scientific">Shewanella intestini</name>
    <dbReference type="NCBI Taxonomy" id="2017544"/>
    <lineage>
        <taxon>Bacteria</taxon>
        <taxon>Pseudomonadati</taxon>
        <taxon>Pseudomonadota</taxon>
        <taxon>Gammaproteobacteria</taxon>
        <taxon>Alteromonadales</taxon>
        <taxon>Shewanellaceae</taxon>
        <taxon>Shewanella</taxon>
    </lineage>
</organism>
<evidence type="ECO:0000256" key="8">
    <source>
        <dbReference type="ARBA" id="ARBA00023114"/>
    </source>
</evidence>
<dbReference type="RefSeq" id="WP_153664621.1">
    <property type="nucleotide sequence ID" value="NZ_JAAIKR010000007.1"/>
</dbReference>
<evidence type="ECO:0000256" key="2">
    <source>
        <dbReference type="ARBA" id="ARBA00011233"/>
    </source>
</evidence>
<dbReference type="InterPro" id="IPR023614">
    <property type="entry name" value="Porin_dom_sf"/>
</dbReference>